<evidence type="ECO:0000313" key="2">
    <source>
        <dbReference type="EMBL" id="CAF3573419.1"/>
    </source>
</evidence>
<comment type="caution">
    <text evidence="1">The sequence shown here is derived from an EMBL/GenBank/DDBJ whole genome shotgun (WGS) entry which is preliminary data.</text>
</comment>
<proteinExistence type="predicted"/>
<protein>
    <submittedName>
        <fullName evidence="1">Uncharacterized protein</fullName>
    </submittedName>
</protein>
<dbReference type="CDD" id="cd19757">
    <property type="entry name" value="Bbox1"/>
    <property type="match status" value="1"/>
</dbReference>
<dbReference type="EMBL" id="CAJOBC010000338">
    <property type="protein sequence ID" value="CAF3573419.1"/>
    <property type="molecule type" value="Genomic_DNA"/>
</dbReference>
<keyword evidence="3" id="KW-1185">Reference proteome</keyword>
<gene>
    <name evidence="1" type="ORF">GPM918_LOCUS2911</name>
    <name evidence="2" type="ORF">SRO942_LOCUS2911</name>
</gene>
<accession>A0A813RSL7</accession>
<reference evidence="1" key="1">
    <citation type="submission" date="2021-02" db="EMBL/GenBank/DDBJ databases">
        <authorList>
            <person name="Nowell W R."/>
        </authorList>
    </citation>
    <scope>NUCLEOTIDE SEQUENCE</scope>
</reference>
<name>A0A813RSL7_9BILA</name>
<sequence>MPKCSDCETLYSTIKCLDCENYYCLNCSNEHQRQHLLDLIDHKINWTINQLEKQLYNDLNIKYQRIIKSAYRWIDDLKINLDKTLKIIENMVKQRYDQMKIDINIYINNYIKRFESLRINVRHLKRTTTDNNDYNIKRLATIQSNLYEQFQNYTINFDLNYLTIDFTKYFNINEKFYQNNLQLITKYKEIDNKIQSSYTININSIIQYMCSSCLDLFIFITDLNYSKLIEYRTNMNSCSPLHTIDFPKHQICDIWWSKQLDNLLILTSKSVHKYDKYYRKITLMIKNDNINIWYQITTNRLGIFILCDNNLIEYYDYNNYQMKPYEQFINDKNIKLIHNIKGQEQLLALLIFETTDYWRFEIYSDKERLHTIKLDEFFRPPISFCGNEQDGWILPDIDKKRLIYITNNGEINDVQLLYEPNNVTILDDFTLVISTNKGRLVFYDNKRN</sequence>
<dbReference type="OrthoDB" id="9993709at2759"/>
<evidence type="ECO:0000313" key="3">
    <source>
        <dbReference type="Proteomes" id="UP000663829"/>
    </source>
</evidence>
<dbReference type="Proteomes" id="UP000681722">
    <property type="component" value="Unassembled WGS sequence"/>
</dbReference>
<dbReference type="AlphaFoldDB" id="A0A813RSL7"/>
<evidence type="ECO:0000313" key="1">
    <source>
        <dbReference type="EMBL" id="CAF0789293.1"/>
    </source>
</evidence>
<dbReference type="EMBL" id="CAJNOQ010000338">
    <property type="protein sequence ID" value="CAF0789293.1"/>
    <property type="molecule type" value="Genomic_DNA"/>
</dbReference>
<dbReference type="Proteomes" id="UP000663829">
    <property type="component" value="Unassembled WGS sequence"/>
</dbReference>
<organism evidence="1 3">
    <name type="scientific">Didymodactylos carnosus</name>
    <dbReference type="NCBI Taxonomy" id="1234261"/>
    <lineage>
        <taxon>Eukaryota</taxon>
        <taxon>Metazoa</taxon>
        <taxon>Spiralia</taxon>
        <taxon>Gnathifera</taxon>
        <taxon>Rotifera</taxon>
        <taxon>Eurotatoria</taxon>
        <taxon>Bdelloidea</taxon>
        <taxon>Philodinida</taxon>
        <taxon>Philodinidae</taxon>
        <taxon>Didymodactylos</taxon>
    </lineage>
</organism>